<dbReference type="NCBIfam" id="TIGR00254">
    <property type="entry name" value="GGDEF"/>
    <property type="match status" value="1"/>
</dbReference>
<dbReference type="SMART" id="SM00267">
    <property type="entry name" value="GGDEF"/>
    <property type="match status" value="1"/>
</dbReference>
<dbReference type="CDD" id="cd01949">
    <property type="entry name" value="GGDEF"/>
    <property type="match status" value="1"/>
</dbReference>
<reference evidence="5 6" key="1">
    <citation type="submission" date="2021-03" db="EMBL/GenBank/DDBJ databases">
        <title>Novel species identification of genus Shewanella.</title>
        <authorList>
            <person name="Liu G."/>
            <person name="Zhang Q."/>
        </authorList>
    </citation>
    <scope>NUCLEOTIDE SEQUENCE [LARGE SCALE GENOMIC DNA]</scope>
    <source>
        <strain evidence="5 6">FJAT-51800</strain>
    </source>
</reference>
<organism evidence="5 6">
    <name type="scientific">Shewanella avicenniae</name>
    <dbReference type="NCBI Taxonomy" id="2814294"/>
    <lineage>
        <taxon>Bacteria</taxon>
        <taxon>Pseudomonadati</taxon>
        <taxon>Pseudomonadota</taxon>
        <taxon>Gammaproteobacteria</taxon>
        <taxon>Alteromonadales</taxon>
        <taxon>Shewanellaceae</taxon>
        <taxon>Shewanella</taxon>
    </lineage>
</organism>
<feature type="transmembrane region" description="Helical" evidence="3">
    <location>
        <begin position="147"/>
        <end position="165"/>
    </location>
</feature>
<feature type="transmembrane region" description="Helical" evidence="3">
    <location>
        <begin position="47"/>
        <end position="64"/>
    </location>
</feature>
<sequence>MAYNRIDPALADDMDQYRRSLLRIMLAVMAAIALGLSLSNYSSGKELSFILAETAIGIYCLVFLMRLKQVKCIRCWMLPLIITVFSIVVVAIHQRALAADGFYWLMLMPPMSLLFTGLTFGGVLSGVFGLLGLAVLGNSMRLADQSLDVPLIVNGAMCYVIIWSTCHVCEYRRIMALKKLRNIAARDPLTGIYNRLQLEDAFSQLQLQHDQHGESFAMLLLDIDYFKRLNDQYGHIAGDQVLRQLALMLRQACLTQDWCFRMGGEEFCVLLPQCDASSAITHAENLRQKIANHAVPYLNHSLHFTVSIGIAVWPDDGNDFDAFYRQADERLYLAKHQGRNCTVGTGDTQIQETAS</sequence>
<dbReference type="PANTHER" id="PTHR45138">
    <property type="entry name" value="REGULATORY COMPONENTS OF SENSORY TRANSDUCTION SYSTEM"/>
    <property type="match status" value="1"/>
</dbReference>
<keyword evidence="3" id="KW-0472">Membrane</keyword>
<proteinExistence type="predicted"/>
<evidence type="ECO:0000256" key="2">
    <source>
        <dbReference type="ARBA" id="ARBA00034247"/>
    </source>
</evidence>
<keyword evidence="3" id="KW-1133">Transmembrane helix</keyword>
<feature type="transmembrane region" description="Helical" evidence="3">
    <location>
        <begin position="76"/>
        <end position="93"/>
    </location>
</feature>
<dbReference type="RefSeq" id="WP_207354064.1">
    <property type="nucleotide sequence ID" value="NZ_CP071503.1"/>
</dbReference>
<evidence type="ECO:0000256" key="3">
    <source>
        <dbReference type="SAM" id="Phobius"/>
    </source>
</evidence>
<dbReference type="Pfam" id="PF20966">
    <property type="entry name" value="MASE6"/>
    <property type="match status" value="1"/>
</dbReference>
<dbReference type="InterPro" id="IPR000160">
    <property type="entry name" value="GGDEF_dom"/>
</dbReference>
<comment type="catalytic activity">
    <reaction evidence="2">
        <text>2 GTP = 3',3'-c-di-GMP + 2 diphosphate</text>
        <dbReference type="Rhea" id="RHEA:24898"/>
        <dbReference type="ChEBI" id="CHEBI:33019"/>
        <dbReference type="ChEBI" id="CHEBI:37565"/>
        <dbReference type="ChEBI" id="CHEBI:58805"/>
        <dbReference type="EC" id="2.7.7.65"/>
    </reaction>
</comment>
<feature type="transmembrane region" description="Helical" evidence="3">
    <location>
        <begin position="21"/>
        <end position="41"/>
    </location>
</feature>
<dbReference type="InterPro" id="IPR029787">
    <property type="entry name" value="Nucleotide_cyclase"/>
</dbReference>
<evidence type="ECO:0000256" key="1">
    <source>
        <dbReference type="ARBA" id="ARBA00012528"/>
    </source>
</evidence>
<dbReference type="Pfam" id="PF00990">
    <property type="entry name" value="GGDEF"/>
    <property type="match status" value="1"/>
</dbReference>
<protein>
    <recommendedName>
        <fullName evidence="1">diguanylate cyclase</fullName>
        <ecNumber evidence="1">2.7.7.65</ecNumber>
    </recommendedName>
</protein>
<dbReference type="InterPro" id="IPR050469">
    <property type="entry name" value="Diguanylate_Cyclase"/>
</dbReference>
<dbReference type="PROSITE" id="PS50887">
    <property type="entry name" value="GGDEF"/>
    <property type="match status" value="1"/>
</dbReference>
<dbReference type="Gene3D" id="3.30.70.270">
    <property type="match status" value="1"/>
</dbReference>
<evidence type="ECO:0000313" key="6">
    <source>
        <dbReference type="Proteomes" id="UP000662770"/>
    </source>
</evidence>
<evidence type="ECO:0000313" key="5">
    <source>
        <dbReference type="EMBL" id="QSX32824.1"/>
    </source>
</evidence>
<dbReference type="EMBL" id="CP071503">
    <property type="protein sequence ID" value="QSX32824.1"/>
    <property type="molecule type" value="Genomic_DNA"/>
</dbReference>
<feature type="transmembrane region" description="Helical" evidence="3">
    <location>
        <begin position="113"/>
        <end position="135"/>
    </location>
</feature>
<gene>
    <name evidence="5" type="ORF">JYB87_13875</name>
</gene>
<accession>A0ABX7QNK0</accession>
<dbReference type="SUPFAM" id="SSF55073">
    <property type="entry name" value="Nucleotide cyclase"/>
    <property type="match status" value="1"/>
</dbReference>
<evidence type="ECO:0000259" key="4">
    <source>
        <dbReference type="PROSITE" id="PS50887"/>
    </source>
</evidence>
<dbReference type="InterPro" id="IPR048435">
    <property type="entry name" value="MASE6"/>
</dbReference>
<dbReference type="InterPro" id="IPR043128">
    <property type="entry name" value="Rev_trsase/Diguanyl_cyclase"/>
</dbReference>
<keyword evidence="6" id="KW-1185">Reference proteome</keyword>
<dbReference type="Proteomes" id="UP000662770">
    <property type="component" value="Chromosome"/>
</dbReference>
<feature type="domain" description="GGDEF" evidence="4">
    <location>
        <begin position="214"/>
        <end position="347"/>
    </location>
</feature>
<name>A0ABX7QNK0_9GAMM</name>
<keyword evidence="3" id="KW-0812">Transmembrane</keyword>
<dbReference type="EC" id="2.7.7.65" evidence="1"/>
<dbReference type="PANTHER" id="PTHR45138:SF9">
    <property type="entry name" value="DIGUANYLATE CYCLASE DGCM-RELATED"/>
    <property type="match status" value="1"/>
</dbReference>